<evidence type="ECO:0000256" key="4">
    <source>
        <dbReference type="ARBA" id="ARBA00022827"/>
    </source>
</evidence>
<evidence type="ECO:0000256" key="2">
    <source>
        <dbReference type="ARBA" id="ARBA00009347"/>
    </source>
</evidence>
<dbReference type="Proteomes" id="UP000188532">
    <property type="component" value="Unassembled WGS sequence"/>
</dbReference>
<dbReference type="InterPro" id="IPR009075">
    <property type="entry name" value="AcylCo_DH/oxidase_C"/>
</dbReference>
<evidence type="ECO:0000256" key="6">
    <source>
        <dbReference type="RuleBase" id="RU362125"/>
    </source>
</evidence>
<dbReference type="Pfam" id="PF00441">
    <property type="entry name" value="Acyl-CoA_dh_1"/>
    <property type="match status" value="1"/>
</dbReference>
<dbReference type="Gene3D" id="1.10.540.10">
    <property type="entry name" value="Acyl-CoA dehydrogenase/oxidase, N-terminal domain"/>
    <property type="match status" value="1"/>
</dbReference>
<dbReference type="GO" id="GO:0003995">
    <property type="term" value="F:acyl-CoA dehydrogenase activity"/>
    <property type="evidence" value="ECO:0007669"/>
    <property type="project" value="TreeGrafter"/>
</dbReference>
<dbReference type="Pfam" id="PF02771">
    <property type="entry name" value="Acyl-CoA_dh_N"/>
    <property type="match status" value="1"/>
</dbReference>
<evidence type="ECO:0000259" key="9">
    <source>
        <dbReference type="Pfam" id="PF02771"/>
    </source>
</evidence>
<dbReference type="Gene3D" id="1.20.140.10">
    <property type="entry name" value="Butyryl-CoA Dehydrogenase, subunit A, domain 3"/>
    <property type="match status" value="1"/>
</dbReference>
<keyword evidence="4 6" id="KW-0274">FAD</keyword>
<dbReference type="InterPro" id="IPR050741">
    <property type="entry name" value="Acyl-CoA_dehydrogenase"/>
</dbReference>
<dbReference type="AlphaFoldDB" id="A0A1V3WEG9"/>
<comment type="similarity">
    <text evidence="2 6">Belongs to the acyl-CoA dehydrogenase family.</text>
</comment>
<evidence type="ECO:0000313" key="10">
    <source>
        <dbReference type="EMBL" id="OOK65252.1"/>
    </source>
</evidence>
<evidence type="ECO:0000256" key="1">
    <source>
        <dbReference type="ARBA" id="ARBA00001974"/>
    </source>
</evidence>
<dbReference type="InterPro" id="IPR036250">
    <property type="entry name" value="AcylCo_DH-like_C"/>
</dbReference>
<evidence type="ECO:0000256" key="3">
    <source>
        <dbReference type="ARBA" id="ARBA00022630"/>
    </source>
</evidence>
<dbReference type="Pfam" id="PF02770">
    <property type="entry name" value="Acyl-CoA_dh_M"/>
    <property type="match status" value="1"/>
</dbReference>
<keyword evidence="3 6" id="KW-0285">Flavoprotein</keyword>
<dbReference type="InterPro" id="IPR009100">
    <property type="entry name" value="AcylCoA_DH/oxidase_NM_dom_sf"/>
</dbReference>
<dbReference type="InterPro" id="IPR013786">
    <property type="entry name" value="AcylCoA_DH/ox_N"/>
</dbReference>
<dbReference type="PANTHER" id="PTHR48083:SF2">
    <property type="entry name" value="MEDIUM-CHAIN SPECIFIC ACYL-COA DEHYDROGENASE, MITOCHONDRIAL"/>
    <property type="match status" value="1"/>
</dbReference>
<protein>
    <submittedName>
        <fullName evidence="10">Acyl-CoA dehydrogenase, N-terminal domain protein</fullName>
    </submittedName>
</protein>
<keyword evidence="5 6" id="KW-0560">Oxidoreductase</keyword>
<gene>
    <name evidence="10" type="ORF">BZL29_7743</name>
</gene>
<accession>A0A1V3WEG9</accession>
<evidence type="ECO:0000256" key="5">
    <source>
        <dbReference type="ARBA" id="ARBA00023002"/>
    </source>
</evidence>
<feature type="domain" description="Acyl-CoA dehydrogenase/oxidase C-terminal" evidence="7">
    <location>
        <begin position="227"/>
        <end position="366"/>
    </location>
</feature>
<dbReference type="EMBL" id="MVBN01000011">
    <property type="protein sequence ID" value="OOK65252.1"/>
    <property type="molecule type" value="Genomic_DNA"/>
</dbReference>
<dbReference type="GO" id="GO:0033539">
    <property type="term" value="P:fatty acid beta-oxidation using acyl-CoA dehydrogenase"/>
    <property type="evidence" value="ECO:0007669"/>
    <property type="project" value="TreeGrafter"/>
</dbReference>
<dbReference type="SUPFAM" id="SSF56645">
    <property type="entry name" value="Acyl-CoA dehydrogenase NM domain-like"/>
    <property type="match status" value="1"/>
</dbReference>
<dbReference type="SUPFAM" id="SSF47203">
    <property type="entry name" value="Acyl-CoA dehydrogenase C-terminal domain-like"/>
    <property type="match status" value="1"/>
</dbReference>
<dbReference type="InterPro" id="IPR046373">
    <property type="entry name" value="Acyl-CoA_Oxase/DH_mid-dom_sf"/>
</dbReference>
<feature type="domain" description="Acyl-CoA oxidase/dehydrogenase middle" evidence="8">
    <location>
        <begin position="114"/>
        <end position="211"/>
    </location>
</feature>
<feature type="domain" description="Acyl-CoA dehydrogenase/oxidase N-terminal" evidence="9">
    <location>
        <begin position="3"/>
        <end position="110"/>
    </location>
</feature>
<dbReference type="PANTHER" id="PTHR48083">
    <property type="entry name" value="MEDIUM-CHAIN SPECIFIC ACYL-COA DEHYDROGENASE, MITOCHONDRIAL-RELATED"/>
    <property type="match status" value="1"/>
</dbReference>
<dbReference type="GO" id="GO:0005737">
    <property type="term" value="C:cytoplasm"/>
    <property type="evidence" value="ECO:0007669"/>
    <property type="project" value="TreeGrafter"/>
</dbReference>
<reference evidence="10 11" key="1">
    <citation type="submission" date="2017-02" db="EMBL/GenBank/DDBJ databases">
        <title>Complete genome sequences of Mycobacterium kansasii strains isolated from rhesus macaques.</title>
        <authorList>
            <person name="Panda A."/>
            <person name="Nagaraj S."/>
            <person name="Zhao X."/>
            <person name="Tettelin H."/>
            <person name="Detolla L.J."/>
        </authorList>
    </citation>
    <scope>NUCLEOTIDE SEQUENCE [LARGE SCALE GENOMIC DNA]</scope>
    <source>
        <strain evidence="10 11">11-3469</strain>
    </source>
</reference>
<comment type="caution">
    <text evidence="10">The sequence shown here is derived from an EMBL/GenBank/DDBJ whole genome shotgun (WGS) entry which is preliminary data.</text>
</comment>
<dbReference type="InterPro" id="IPR006091">
    <property type="entry name" value="Acyl-CoA_Oxase/DH_mid-dom"/>
</dbReference>
<evidence type="ECO:0000313" key="11">
    <source>
        <dbReference type="Proteomes" id="UP000188532"/>
    </source>
</evidence>
<sequence>MLTATHEDFRAKVRAALAEIVLPHAQRWEQQRHIPSHAWKALGDRGLLSLPHQGPGFLESAVFCEELGRTGYAGLRAAIAVHAYMAASYLHQFGDDSQRHTYLEPAQRGEKVAALAITEPAAGSDLRHLATRADKTGDGQGYRLSGNKAHVANGINADFAITVAMTSAHTPGLAGASVLIVDLNDDTAVQRQAQQPLGFRSCGLASLTFDQLPIPTSNLLGAPGRALRQVMHALDFERLIAGLLALGGATFTLELLAAHTASHMVGDTPLSSYQSVRHRLVDLSGQLALIRQFAHYAAWQHSHGRLDTLTASTLKQKATELEVAAAQTCLHFHGSHGYHENSTVARLYRDAAATPITAGVNELLKDLAFQAQRPTCCTATA</sequence>
<evidence type="ECO:0000259" key="8">
    <source>
        <dbReference type="Pfam" id="PF02770"/>
    </source>
</evidence>
<proteinExistence type="inferred from homology"/>
<name>A0A1V3WEG9_MYCKA</name>
<organism evidence="10 11">
    <name type="scientific">Mycobacterium kansasii</name>
    <dbReference type="NCBI Taxonomy" id="1768"/>
    <lineage>
        <taxon>Bacteria</taxon>
        <taxon>Bacillati</taxon>
        <taxon>Actinomycetota</taxon>
        <taxon>Actinomycetes</taxon>
        <taxon>Mycobacteriales</taxon>
        <taxon>Mycobacteriaceae</taxon>
        <taxon>Mycobacterium</taxon>
    </lineage>
</organism>
<evidence type="ECO:0000259" key="7">
    <source>
        <dbReference type="Pfam" id="PF00441"/>
    </source>
</evidence>
<comment type="cofactor">
    <cofactor evidence="1 6">
        <name>FAD</name>
        <dbReference type="ChEBI" id="CHEBI:57692"/>
    </cofactor>
</comment>
<dbReference type="GO" id="GO:0050660">
    <property type="term" value="F:flavin adenine dinucleotide binding"/>
    <property type="evidence" value="ECO:0007669"/>
    <property type="project" value="InterPro"/>
</dbReference>
<dbReference type="Gene3D" id="2.40.110.10">
    <property type="entry name" value="Butyryl-CoA Dehydrogenase, subunit A, domain 2"/>
    <property type="match status" value="1"/>
</dbReference>
<dbReference type="InterPro" id="IPR037069">
    <property type="entry name" value="AcylCoA_DH/ox_N_sf"/>
</dbReference>